<evidence type="ECO:0000256" key="1">
    <source>
        <dbReference type="SAM" id="Phobius"/>
    </source>
</evidence>
<feature type="transmembrane region" description="Helical" evidence="1">
    <location>
        <begin position="37"/>
        <end position="58"/>
    </location>
</feature>
<evidence type="ECO:0000313" key="3">
    <source>
        <dbReference type="Proteomes" id="UP000184432"/>
    </source>
</evidence>
<name>A0A1M6CEM4_9FLAO</name>
<feature type="transmembrane region" description="Helical" evidence="1">
    <location>
        <begin position="64"/>
        <end position="83"/>
    </location>
</feature>
<proteinExistence type="predicted"/>
<keyword evidence="3" id="KW-1185">Reference proteome</keyword>
<feature type="transmembrane region" description="Helical" evidence="1">
    <location>
        <begin position="147"/>
        <end position="167"/>
    </location>
</feature>
<evidence type="ECO:0000313" key="2">
    <source>
        <dbReference type="EMBL" id="SHI59479.1"/>
    </source>
</evidence>
<accession>A0A1M6CEM4</accession>
<feature type="transmembrane region" description="Helical" evidence="1">
    <location>
        <begin position="120"/>
        <end position="141"/>
    </location>
</feature>
<gene>
    <name evidence="2" type="ORF">SAMN04488508_10281</name>
</gene>
<organism evidence="2 3">
    <name type="scientific">Aquimarina spongiae</name>
    <dbReference type="NCBI Taxonomy" id="570521"/>
    <lineage>
        <taxon>Bacteria</taxon>
        <taxon>Pseudomonadati</taxon>
        <taxon>Bacteroidota</taxon>
        <taxon>Flavobacteriia</taxon>
        <taxon>Flavobacteriales</taxon>
        <taxon>Flavobacteriaceae</taxon>
        <taxon>Aquimarina</taxon>
    </lineage>
</organism>
<keyword evidence="1" id="KW-1133">Transmembrane helix</keyword>
<reference evidence="3" key="1">
    <citation type="submission" date="2016-11" db="EMBL/GenBank/DDBJ databases">
        <authorList>
            <person name="Varghese N."/>
            <person name="Submissions S."/>
        </authorList>
    </citation>
    <scope>NUCLEOTIDE SEQUENCE [LARGE SCALE GENOMIC DNA]</scope>
    <source>
        <strain evidence="3">DSM 22623</strain>
    </source>
</reference>
<dbReference type="OrthoDB" id="795301at2"/>
<dbReference type="Proteomes" id="UP000184432">
    <property type="component" value="Unassembled WGS sequence"/>
</dbReference>
<keyword evidence="1" id="KW-0812">Transmembrane</keyword>
<protein>
    <submittedName>
        <fullName evidence="2">Uncharacterized protein</fullName>
    </submittedName>
</protein>
<dbReference type="RefSeq" id="WP_073314619.1">
    <property type="nucleotide sequence ID" value="NZ_FQYP01000002.1"/>
</dbReference>
<sequence length="195" mass="23368">MDTNIDFKKIWNTQEVQKLEIADLYKKADRLKRYKRYQLMGANAILLITSCIIGGIWYRYQPEYVTTKIGLVLAILAMIIFLIPYNRWISLLKTNEGDNNKTYLRQLMQLKQKQIFQQKWMLSIYFVMLSLGIALYLFEYVSKMTGFWGIVVYTATLLWIGINWWYLRPRVIKKQNAKLDELLQKFEELNNQIQE</sequence>
<keyword evidence="1" id="KW-0472">Membrane</keyword>
<dbReference type="STRING" id="570521.SAMN04488508_10281"/>
<dbReference type="EMBL" id="FQYP01000002">
    <property type="protein sequence ID" value="SHI59479.1"/>
    <property type="molecule type" value="Genomic_DNA"/>
</dbReference>
<dbReference type="AlphaFoldDB" id="A0A1M6CEM4"/>